<protein>
    <submittedName>
        <fullName evidence="2">GPI-anchored surface protein, putative</fullName>
    </submittedName>
</protein>
<keyword evidence="3" id="KW-1185">Reference proteome</keyword>
<dbReference type="EMBL" id="CYKH01001791">
    <property type="protein sequence ID" value="CUG90088.1"/>
    <property type="molecule type" value="Genomic_DNA"/>
</dbReference>
<dbReference type="AlphaFoldDB" id="A0A0S4JHU4"/>
<reference evidence="3" key="1">
    <citation type="submission" date="2015-09" db="EMBL/GenBank/DDBJ databases">
        <authorList>
            <consortium name="Pathogen Informatics"/>
        </authorList>
    </citation>
    <scope>NUCLEOTIDE SEQUENCE [LARGE SCALE GENOMIC DNA]</scope>
    <source>
        <strain evidence="3">Lake Konstanz</strain>
    </source>
</reference>
<feature type="transmembrane region" description="Helical" evidence="1">
    <location>
        <begin position="584"/>
        <end position="608"/>
    </location>
</feature>
<proteinExistence type="predicted"/>
<feature type="transmembrane region" description="Helical" evidence="1">
    <location>
        <begin position="28"/>
        <end position="50"/>
    </location>
</feature>
<organism evidence="2 3">
    <name type="scientific">Bodo saltans</name>
    <name type="common">Flagellated protozoan</name>
    <dbReference type="NCBI Taxonomy" id="75058"/>
    <lineage>
        <taxon>Eukaryota</taxon>
        <taxon>Discoba</taxon>
        <taxon>Euglenozoa</taxon>
        <taxon>Kinetoplastea</taxon>
        <taxon>Metakinetoplastina</taxon>
        <taxon>Eubodonida</taxon>
        <taxon>Bodonidae</taxon>
        <taxon>Bodo</taxon>
    </lineage>
</organism>
<dbReference type="VEuPathDB" id="TriTrypDB:BSAL_24940"/>
<keyword evidence="1" id="KW-1133">Transmembrane helix</keyword>
<evidence type="ECO:0000313" key="2">
    <source>
        <dbReference type="EMBL" id="CUG90088.1"/>
    </source>
</evidence>
<name>A0A0S4JHU4_BODSA</name>
<keyword evidence="1" id="KW-0472">Membrane</keyword>
<gene>
    <name evidence="2" type="ORF">BSAL_24940</name>
</gene>
<keyword evidence="1" id="KW-0812">Transmembrane</keyword>
<evidence type="ECO:0000313" key="3">
    <source>
        <dbReference type="Proteomes" id="UP000051952"/>
    </source>
</evidence>
<accession>A0A0S4JHU4</accession>
<dbReference type="Proteomes" id="UP000051952">
    <property type="component" value="Unassembled WGS sequence"/>
</dbReference>
<feature type="transmembrane region" description="Helical" evidence="1">
    <location>
        <begin position="539"/>
        <end position="563"/>
    </location>
</feature>
<sequence>MPPASFVALYPKCFANFRSTVGHVTFTLLWWLLFSAVIVFIHGATTMSFIEIPCDVNMINITTTMASNTTYLITNCTLDGLPPTFDGGWMPPIHRFEAMLSTVAPPSSLMNVRIMVQGGNVLPIIKIWPAVGIAGPVSTLLSVINVSVELVNISVEWPATIAPNVVDSIFAVLFAYMRNISLTLRDCSLELHYPSSLVMNSNPILLWILGPLLLLSDDSGTTINMTSSGVSLFVAASRVVIHSQRNTTPSRLFLLEMLAGGVLTNVTILVTQQSTVTILASIWFHLQTVAVMGVQYQRNAGFIAADSQMSHVNFRVSDRSIITLVGILPLEGTTPINDTDVTLMCMQVSSCSDIYVGVEGASFLNMTLVRSTVGEASLMAMTVRRHRATIARFDVAQTAQHVRLVCRNSTTLLRAATKAILFAISAQFMVDVNATISHAVTTQEATAGLAGQQGKVATCVTLSSGVTSTEFGSTPIGIQGSVIHVEHTRIHVVVAADGALNSAISTVYLASDNVFTETGIFVDNVTMVSSVVGSTLSPFMFGAAPLSISVLLFTSTCTLVWLSGNVTAAAVDVQQSRLETAQQFLVVGFSATQLTASVVSILFVPGAVASSTIVITDCNVVMTVVTGAEDDGRGAFGANPPLPAGSTQGWNGNMVNIIATMTQRAASKMINAAPSVLTAFLSSASNATSLFDRVLIVMSRVVISPSTLPKNPSFLGQSVSVIVSMLGLADTTLRNVVVNMTNVSVFSTTATELGAVSDMRSCTRQNITALGFGHGFASLISILGQCTMASNTTVVVNGAAGVMGPAISGYSVTQNAAALTL</sequence>
<evidence type="ECO:0000256" key="1">
    <source>
        <dbReference type="SAM" id="Phobius"/>
    </source>
</evidence>